<dbReference type="Pfam" id="PF13480">
    <property type="entry name" value="Acetyltransf_6"/>
    <property type="match status" value="1"/>
</dbReference>
<name>A0A1I6GDI2_9GAMM</name>
<dbReference type="AlphaFoldDB" id="A0A1I6GDI2"/>
<reference evidence="3" key="1">
    <citation type="submission" date="2016-10" db="EMBL/GenBank/DDBJ databases">
        <authorList>
            <person name="Varghese N."/>
            <person name="Submissions S."/>
        </authorList>
    </citation>
    <scope>NUCLEOTIDE SEQUENCE [LARGE SCALE GENOMIC DNA]</scope>
    <source>
        <strain evidence="3">CGMCC 1.6294</strain>
    </source>
</reference>
<evidence type="ECO:0000259" key="1">
    <source>
        <dbReference type="Pfam" id="PF13480"/>
    </source>
</evidence>
<keyword evidence="3" id="KW-1185">Reference proteome</keyword>
<dbReference type="OrthoDB" id="9808976at2"/>
<accession>A0A1I6GDI2</accession>
<evidence type="ECO:0000313" key="3">
    <source>
        <dbReference type="Proteomes" id="UP000199290"/>
    </source>
</evidence>
<dbReference type="STRING" id="375760.SAMN04488073_0522"/>
<proteinExistence type="predicted"/>
<dbReference type="GO" id="GO:0016740">
    <property type="term" value="F:transferase activity"/>
    <property type="evidence" value="ECO:0007669"/>
    <property type="project" value="UniProtKB-KW"/>
</dbReference>
<evidence type="ECO:0000313" key="2">
    <source>
        <dbReference type="EMBL" id="SFR40236.1"/>
    </source>
</evidence>
<gene>
    <name evidence="2" type="ORF">SAMN04488073_0522</name>
</gene>
<dbReference type="RefSeq" id="WP_091985669.1">
    <property type="nucleotide sequence ID" value="NZ_FOYV01000001.1"/>
</dbReference>
<keyword evidence="2" id="KW-0808">Transferase</keyword>
<dbReference type="InterPro" id="IPR038740">
    <property type="entry name" value="BioF2-like_GNAT_dom"/>
</dbReference>
<dbReference type="EMBL" id="FOYV01000001">
    <property type="protein sequence ID" value="SFR40236.1"/>
    <property type="molecule type" value="Genomic_DNA"/>
</dbReference>
<feature type="domain" description="BioF2-like acetyltransferase" evidence="1">
    <location>
        <begin position="191"/>
        <end position="337"/>
    </location>
</feature>
<protein>
    <submittedName>
        <fullName evidence="2">Acetyltransferase (GNAT) domain-containing protein</fullName>
    </submittedName>
</protein>
<dbReference type="Proteomes" id="UP000199290">
    <property type="component" value="Unassembled WGS sequence"/>
</dbReference>
<sequence length="381" mass="43866">MSADRTLHVCQLSESQFQSMADDWQACLARSDAHPLFMGWPWLYSWWQRWSQVLGLQLLLLGVYDRSGELVGIGPFYGRDQVTPTGLRVRRVHLIGNAWHVAPTVRTEYCSLITANERSDDVYQALLEALHTLPWDEWVLCDALESELQRLEQNDGELGPEIYRVNRVRDEGVRIETSGSFDDWLVGLGSNTRLKVFNRRKYLESRGDLKLTSSPTGDSAQFLSRLNAFHKARWGKPAFDHEALLFHQHMIERLEKFGGRVHLSELYFENECVSVLYDVTVAGQRINLQAGYQEDLDPRVALGSLHLGYAIEEAFGDSETAFYDLLAGGGKNHDYKKHYRGQIVVFQTVQLVRNRFLSSVYSKQHKMPATLRRFVNRWLKL</sequence>
<organism evidence="2 3">
    <name type="scientific">Marinobacter gudaonensis</name>
    <dbReference type="NCBI Taxonomy" id="375760"/>
    <lineage>
        <taxon>Bacteria</taxon>
        <taxon>Pseudomonadati</taxon>
        <taxon>Pseudomonadota</taxon>
        <taxon>Gammaproteobacteria</taxon>
        <taxon>Pseudomonadales</taxon>
        <taxon>Marinobacteraceae</taxon>
        <taxon>Marinobacter</taxon>
    </lineage>
</organism>